<evidence type="ECO:0000313" key="3">
    <source>
        <dbReference type="Proteomes" id="UP000642488"/>
    </source>
</evidence>
<organism evidence="2 3">
    <name type="scientific">Palleronia pontilimi</name>
    <dbReference type="NCBI Taxonomy" id="1964209"/>
    <lineage>
        <taxon>Bacteria</taxon>
        <taxon>Pseudomonadati</taxon>
        <taxon>Pseudomonadota</taxon>
        <taxon>Alphaproteobacteria</taxon>
        <taxon>Rhodobacterales</taxon>
        <taxon>Roseobacteraceae</taxon>
        <taxon>Palleronia</taxon>
    </lineage>
</organism>
<proteinExistence type="predicted"/>
<comment type="caution">
    <text evidence="2">The sequence shown here is derived from an EMBL/GenBank/DDBJ whole genome shotgun (WGS) entry which is preliminary data.</text>
</comment>
<dbReference type="RefSeq" id="WP_198914368.1">
    <property type="nucleotide sequence ID" value="NZ_JAEKPD010000001.1"/>
</dbReference>
<keyword evidence="2" id="KW-0449">Lipoprotein</keyword>
<gene>
    <name evidence="2" type="ORF">ILP92_00280</name>
</gene>
<sequence length="246" mass="26167">MSPDGVPLDAQIVAMGELHDIAEHHANQADWVARMAPAAIVFEMLEPTQGALATRMQDAAPETLADALNWEERGWPDFTDYAPIFAAADGARLYGGGVPRDTLGDAVSQGAAQAMGEDAILFGLDLALPLEEQDARENLQHEAHCGALPSEMLPGMVEAQRLRDATLARAALQALDETGGPVAIITGNGHARRDWGVPLYLGFARPEVSVISIGQYIAPETGAPFDAWVVSDVDISDRADPCDAFN</sequence>
<protein>
    <submittedName>
        <fullName evidence="2">ChaN family lipoprotein</fullName>
    </submittedName>
</protein>
<keyword evidence="3" id="KW-1185">Reference proteome</keyword>
<dbReference type="Proteomes" id="UP000642488">
    <property type="component" value="Unassembled WGS sequence"/>
</dbReference>
<dbReference type="Pfam" id="PF04187">
    <property type="entry name" value="Cofac_haem_bdg"/>
    <property type="match status" value="1"/>
</dbReference>
<dbReference type="CDD" id="cd14727">
    <property type="entry name" value="ChanN-like"/>
    <property type="match status" value="1"/>
</dbReference>
<dbReference type="InterPro" id="IPR007314">
    <property type="entry name" value="Cofac_haem-bd_dom"/>
</dbReference>
<reference evidence="2" key="1">
    <citation type="submission" date="2020-12" db="EMBL/GenBank/DDBJ databases">
        <title>Bacterial taxonomy.</title>
        <authorList>
            <person name="Pan X."/>
        </authorList>
    </citation>
    <scope>NUCLEOTIDE SEQUENCE</scope>
    <source>
        <strain evidence="2">KCTC 52957</strain>
    </source>
</reference>
<dbReference type="SUPFAM" id="SSF159501">
    <property type="entry name" value="EreA/ChaN-like"/>
    <property type="match status" value="1"/>
</dbReference>
<name>A0A934IED1_9RHOB</name>
<dbReference type="Gene3D" id="3.40.50.11550">
    <property type="match status" value="2"/>
</dbReference>
<evidence type="ECO:0000259" key="1">
    <source>
        <dbReference type="Pfam" id="PF04187"/>
    </source>
</evidence>
<dbReference type="AlphaFoldDB" id="A0A934IED1"/>
<evidence type="ECO:0000313" key="2">
    <source>
        <dbReference type="EMBL" id="MBJ3761186.1"/>
    </source>
</evidence>
<feature type="domain" description="Haem-binding uptake Tiki superfamily ChaN" evidence="1">
    <location>
        <begin position="9"/>
        <end position="201"/>
    </location>
</feature>
<accession>A0A934IED1</accession>
<dbReference type="EMBL" id="JAEKPD010000001">
    <property type="protein sequence ID" value="MBJ3761186.1"/>
    <property type="molecule type" value="Genomic_DNA"/>
</dbReference>